<keyword evidence="3" id="KW-1185">Reference proteome</keyword>
<comment type="caution">
    <text evidence="2">The sequence shown here is derived from an EMBL/GenBank/DDBJ whole genome shotgun (WGS) entry which is preliminary data.</text>
</comment>
<evidence type="ECO:0008006" key="4">
    <source>
        <dbReference type="Google" id="ProtNLM"/>
    </source>
</evidence>
<dbReference type="Pfam" id="PF19373">
    <property type="entry name" value="DUF5948"/>
    <property type="match status" value="1"/>
</dbReference>
<reference evidence="2 3" key="1">
    <citation type="journal article" date="2024" name="Commun. Biol.">
        <title>Comparative genomic analysis of thermophilic fungi reveals convergent evolutionary adaptations and gene losses.</title>
        <authorList>
            <person name="Steindorff A.S."/>
            <person name="Aguilar-Pontes M.V."/>
            <person name="Robinson A.J."/>
            <person name="Andreopoulos B."/>
            <person name="LaButti K."/>
            <person name="Kuo A."/>
            <person name="Mondo S."/>
            <person name="Riley R."/>
            <person name="Otillar R."/>
            <person name="Haridas S."/>
            <person name="Lipzen A."/>
            <person name="Grimwood J."/>
            <person name="Schmutz J."/>
            <person name="Clum A."/>
            <person name="Reid I.D."/>
            <person name="Moisan M.C."/>
            <person name="Butler G."/>
            <person name="Nguyen T.T.M."/>
            <person name="Dewar K."/>
            <person name="Conant G."/>
            <person name="Drula E."/>
            <person name="Henrissat B."/>
            <person name="Hansel C."/>
            <person name="Singer S."/>
            <person name="Hutchinson M.I."/>
            <person name="de Vries R.P."/>
            <person name="Natvig D.O."/>
            <person name="Powell A.J."/>
            <person name="Tsang A."/>
            <person name="Grigoriev I.V."/>
        </authorList>
    </citation>
    <scope>NUCLEOTIDE SEQUENCE [LARGE SCALE GENOMIC DNA]</scope>
    <source>
        <strain evidence="2 3">CBS 494.80</strain>
    </source>
</reference>
<protein>
    <recommendedName>
        <fullName evidence="4">Plethodontid modulating factor</fullName>
    </recommendedName>
</protein>
<organism evidence="2 3">
    <name type="scientific">Oculimacula yallundae</name>
    <dbReference type="NCBI Taxonomy" id="86028"/>
    <lineage>
        <taxon>Eukaryota</taxon>
        <taxon>Fungi</taxon>
        <taxon>Dikarya</taxon>
        <taxon>Ascomycota</taxon>
        <taxon>Pezizomycotina</taxon>
        <taxon>Leotiomycetes</taxon>
        <taxon>Helotiales</taxon>
        <taxon>Ploettnerulaceae</taxon>
        <taxon>Oculimacula</taxon>
    </lineage>
</organism>
<sequence>MHHLTLLRILSPILLLSTSLTLAYEMHCRCHHDGTTLADLTNQCCGQQKATFQINYSMSDAECSKDVLKFDINEFFNCCQHGNASTSCWAVE</sequence>
<dbReference type="EMBL" id="JAZHXI010000011">
    <property type="protein sequence ID" value="KAL2066512.1"/>
    <property type="molecule type" value="Genomic_DNA"/>
</dbReference>
<proteinExistence type="predicted"/>
<keyword evidence="1" id="KW-0732">Signal</keyword>
<evidence type="ECO:0000256" key="1">
    <source>
        <dbReference type="SAM" id="SignalP"/>
    </source>
</evidence>
<evidence type="ECO:0000313" key="2">
    <source>
        <dbReference type="EMBL" id="KAL2066512.1"/>
    </source>
</evidence>
<name>A0ABR4CAG7_9HELO</name>
<evidence type="ECO:0000313" key="3">
    <source>
        <dbReference type="Proteomes" id="UP001595075"/>
    </source>
</evidence>
<dbReference type="InterPro" id="IPR045992">
    <property type="entry name" value="DUF5948"/>
</dbReference>
<gene>
    <name evidence="2" type="ORF">VTL71DRAFT_2583</name>
</gene>
<feature type="signal peptide" evidence="1">
    <location>
        <begin position="1"/>
        <end position="23"/>
    </location>
</feature>
<feature type="chain" id="PRO_5045796567" description="Plethodontid modulating factor" evidence="1">
    <location>
        <begin position="24"/>
        <end position="92"/>
    </location>
</feature>
<accession>A0ABR4CAG7</accession>
<dbReference type="Proteomes" id="UP001595075">
    <property type="component" value="Unassembled WGS sequence"/>
</dbReference>